<dbReference type="Pfam" id="PF00726">
    <property type="entry name" value="IL10"/>
    <property type="match status" value="1"/>
</dbReference>
<reference evidence="8 9" key="1">
    <citation type="journal article" date="2018" name="Nat. Ecol. Evol.">
        <title>Shark genomes provide insights into elasmobranch evolution and the origin of vertebrates.</title>
        <authorList>
            <person name="Hara Y"/>
            <person name="Yamaguchi K"/>
            <person name="Onimaru K"/>
            <person name="Kadota M"/>
            <person name="Koyanagi M"/>
            <person name="Keeley SD"/>
            <person name="Tatsumi K"/>
            <person name="Tanaka K"/>
            <person name="Motone F"/>
            <person name="Kageyama Y"/>
            <person name="Nozu R"/>
            <person name="Adachi N"/>
            <person name="Nishimura O"/>
            <person name="Nakagawa R"/>
            <person name="Tanegashima C"/>
            <person name="Kiyatake I"/>
            <person name="Matsumoto R"/>
            <person name="Murakumo K"/>
            <person name="Nishida K"/>
            <person name="Terakita A"/>
            <person name="Kuratani S"/>
            <person name="Sato K"/>
            <person name="Hyodo S Kuraku.S."/>
        </authorList>
    </citation>
    <scope>NUCLEOTIDE SEQUENCE [LARGE SCALE GENOMIC DNA]</scope>
</reference>
<evidence type="ECO:0000256" key="6">
    <source>
        <dbReference type="PIRSR" id="PIRSR620443-51"/>
    </source>
</evidence>
<dbReference type="GO" id="GO:0005615">
    <property type="term" value="C:extracellular space"/>
    <property type="evidence" value="ECO:0007669"/>
    <property type="project" value="UniProtKB-UniRule"/>
</dbReference>
<keyword evidence="6" id="KW-1015">Disulfide bond</keyword>
<feature type="disulfide bond" evidence="6">
    <location>
        <begin position="104"/>
        <end position="156"/>
    </location>
</feature>
<feature type="disulfide bond" evidence="6">
    <location>
        <begin position="58"/>
        <end position="150"/>
    </location>
</feature>
<accession>A0A401SGE9</accession>
<gene>
    <name evidence="8" type="ORF">chiPu_0007920</name>
</gene>
<keyword evidence="9" id="KW-1185">Reference proteome</keyword>
<dbReference type="InterPro" id="IPR020423">
    <property type="entry name" value="IL-10_CS"/>
</dbReference>
<dbReference type="EMBL" id="BEZZ01000253">
    <property type="protein sequence ID" value="GCC29478.1"/>
    <property type="molecule type" value="Genomic_DNA"/>
</dbReference>
<name>A0A401SGE9_CHIPU</name>
<comment type="function">
    <text evidence="7">Immune regulatory cytokine.</text>
</comment>
<dbReference type="OMA" id="RLCHARM"/>
<dbReference type="PROSITE" id="PS00520">
    <property type="entry name" value="INTERLEUKIN_10"/>
    <property type="match status" value="1"/>
</dbReference>
<evidence type="ECO:0000256" key="3">
    <source>
        <dbReference type="ARBA" id="ARBA00022514"/>
    </source>
</evidence>
<dbReference type="SMART" id="SM00188">
    <property type="entry name" value="IL10"/>
    <property type="match status" value="1"/>
</dbReference>
<evidence type="ECO:0000256" key="7">
    <source>
        <dbReference type="RuleBase" id="RU368043"/>
    </source>
</evidence>
<dbReference type="SUPFAM" id="SSF47266">
    <property type="entry name" value="4-helical cytokines"/>
    <property type="match status" value="1"/>
</dbReference>
<comment type="caution">
    <text evidence="8">The sequence shown here is derived from an EMBL/GenBank/DDBJ whole genome shotgun (WGS) entry which is preliminary data.</text>
</comment>
<dbReference type="GO" id="GO:0005125">
    <property type="term" value="F:cytokine activity"/>
    <property type="evidence" value="ECO:0007669"/>
    <property type="project" value="UniProtKB-UniRule"/>
</dbReference>
<dbReference type="PANTHER" id="PTHR48482">
    <property type="entry name" value="INTERLEUKIN-19-RELATED"/>
    <property type="match status" value="1"/>
</dbReference>
<dbReference type="Gene3D" id="1.20.1250.10">
    <property type="match status" value="1"/>
</dbReference>
<keyword evidence="4 7" id="KW-0964">Secreted</keyword>
<keyword evidence="3 7" id="KW-0202">Cytokine</keyword>
<dbReference type="AlphaFoldDB" id="A0A401SGE9"/>
<evidence type="ECO:0000256" key="5">
    <source>
        <dbReference type="ARBA" id="ARBA00022729"/>
    </source>
</evidence>
<protein>
    <recommendedName>
        <fullName evidence="7">Interleukin family protein</fullName>
    </recommendedName>
</protein>
<comment type="subcellular location">
    <subcellularLocation>
        <location evidence="1 7">Secreted</location>
    </subcellularLocation>
</comment>
<dbReference type="InterPro" id="IPR009079">
    <property type="entry name" value="4_helix_cytokine-like_core"/>
</dbReference>
<feature type="disulfide bond" evidence="6">
    <location>
        <begin position="105"/>
        <end position="158"/>
    </location>
</feature>
<evidence type="ECO:0000313" key="8">
    <source>
        <dbReference type="EMBL" id="GCC29478.1"/>
    </source>
</evidence>
<dbReference type="InterPro" id="IPR020443">
    <property type="entry name" value="IL-10/19/20/24/26"/>
</dbReference>
<proteinExistence type="inferred from homology"/>
<dbReference type="PANTHER" id="PTHR48482:SF3">
    <property type="entry name" value="INTERLEUKIN-19"/>
    <property type="match status" value="1"/>
</dbReference>
<dbReference type="Proteomes" id="UP000287033">
    <property type="component" value="Unassembled WGS sequence"/>
</dbReference>
<dbReference type="OrthoDB" id="9938154at2759"/>
<keyword evidence="5" id="KW-0732">Signal</keyword>
<dbReference type="InterPro" id="IPR020444">
    <property type="entry name" value="IL-24"/>
</dbReference>
<evidence type="ECO:0000256" key="2">
    <source>
        <dbReference type="ARBA" id="ARBA00008813"/>
    </source>
</evidence>
<comment type="similarity">
    <text evidence="2 7">Belongs to the IL-10 family.</text>
</comment>
<organism evidence="8 9">
    <name type="scientific">Chiloscyllium punctatum</name>
    <name type="common">Brownbanded bambooshark</name>
    <name type="synonym">Hemiscyllium punctatum</name>
    <dbReference type="NCBI Taxonomy" id="137246"/>
    <lineage>
        <taxon>Eukaryota</taxon>
        <taxon>Metazoa</taxon>
        <taxon>Chordata</taxon>
        <taxon>Craniata</taxon>
        <taxon>Vertebrata</taxon>
        <taxon>Chondrichthyes</taxon>
        <taxon>Elasmobranchii</taxon>
        <taxon>Galeomorphii</taxon>
        <taxon>Galeoidea</taxon>
        <taxon>Orectolobiformes</taxon>
        <taxon>Hemiscylliidae</taxon>
        <taxon>Chiloscyllium</taxon>
    </lineage>
</organism>
<evidence type="ECO:0000256" key="1">
    <source>
        <dbReference type="ARBA" id="ARBA00004613"/>
    </source>
</evidence>
<evidence type="ECO:0000256" key="4">
    <source>
        <dbReference type="ARBA" id="ARBA00022525"/>
    </source>
</evidence>
<dbReference type="STRING" id="137246.A0A401SGE9"/>
<dbReference type="PRINTS" id="PR01937">
    <property type="entry name" value="INTRLEUKIN24"/>
</dbReference>
<sequence length="202" mass="23275">MSHTNPRRKQPGGTHSGLFQKLLPTMMKSFPTIFCLALSVSISQPPFAESKRLHFGQCSLTANLQEIQDYFSEIKHIIQAEDTITDTRFLTESIFHSIQAEESCCFLRHLLRFYVETVFKHHTPSSSLIERRTSSLANSFLSIKRDLRQCHAEMKCHCGEESRTMMKKIQNTFENLTLRAAAVKAIGEIDILIEWMEQDHQN</sequence>
<evidence type="ECO:0000313" key="9">
    <source>
        <dbReference type="Proteomes" id="UP000287033"/>
    </source>
</evidence>